<accession>A0A8J5H317</accession>
<name>A0A8J5H317_ZINOF</name>
<reference evidence="1 2" key="1">
    <citation type="submission" date="2020-08" db="EMBL/GenBank/DDBJ databases">
        <title>Plant Genome Project.</title>
        <authorList>
            <person name="Zhang R.-G."/>
        </authorList>
    </citation>
    <scope>NUCLEOTIDE SEQUENCE [LARGE SCALE GENOMIC DNA]</scope>
    <source>
        <tissue evidence="1">Rhizome</tissue>
    </source>
</reference>
<keyword evidence="2" id="KW-1185">Reference proteome</keyword>
<proteinExistence type="predicted"/>
<dbReference type="PANTHER" id="PTHR33417">
    <property type="entry name" value="G-BOX BINDING PROTEIN"/>
    <property type="match status" value="1"/>
</dbReference>
<evidence type="ECO:0000313" key="2">
    <source>
        <dbReference type="Proteomes" id="UP000734854"/>
    </source>
</evidence>
<sequence length="92" mass="10456">MCRYSPYLQPSVQLLVVSVEQLVRNISINLEVRVDKQNRATGVLGNFAVVETYVENGMRKLVRKKSPEIVPCINKLPAEVSFCYELKNSRAD</sequence>
<protein>
    <submittedName>
        <fullName evidence="1">Uncharacterized protein</fullName>
    </submittedName>
</protein>
<dbReference type="AlphaFoldDB" id="A0A8J5H317"/>
<gene>
    <name evidence="1" type="ORF">ZIOFF_022405</name>
</gene>
<dbReference type="Proteomes" id="UP000734854">
    <property type="component" value="Unassembled WGS sequence"/>
</dbReference>
<dbReference type="EMBL" id="JACMSC010000006">
    <property type="protein sequence ID" value="KAG6518919.1"/>
    <property type="molecule type" value="Genomic_DNA"/>
</dbReference>
<organism evidence="1 2">
    <name type="scientific">Zingiber officinale</name>
    <name type="common">Ginger</name>
    <name type="synonym">Amomum zingiber</name>
    <dbReference type="NCBI Taxonomy" id="94328"/>
    <lineage>
        <taxon>Eukaryota</taxon>
        <taxon>Viridiplantae</taxon>
        <taxon>Streptophyta</taxon>
        <taxon>Embryophyta</taxon>
        <taxon>Tracheophyta</taxon>
        <taxon>Spermatophyta</taxon>
        <taxon>Magnoliopsida</taxon>
        <taxon>Liliopsida</taxon>
        <taxon>Zingiberales</taxon>
        <taxon>Zingiberaceae</taxon>
        <taxon>Zingiber</taxon>
    </lineage>
</organism>
<comment type="caution">
    <text evidence="1">The sequence shown here is derived from an EMBL/GenBank/DDBJ whole genome shotgun (WGS) entry which is preliminary data.</text>
</comment>
<evidence type="ECO:0000313" key="1">
    <source>
        <dbReference type="EMBL" id="KAG6518919.1"/>
    </source>
</evidence>